<dbReference type="InterPro" id="IPR029903">
    <property type="entry name" value="RmlD-like-bd"/>
</dbReference>
<evidence type="ECO:0000313" key="8">
    <source>
        <dbReference type="EMBL" id="MCU7695366.1"/>
    </source>
</evidence>
<protein>
    <recommendedName>
        <fullName evidence="4 6">dTDP-4-dehydrorhamnose reductase</fullName>
        <ecNumber evidence="3 6">1.1.1.133</ecNumber>
    </recommendedName>
</protein>
<proteinExistence type="inferred from homology"/>
<dbReference type="InterPro" id="IPR005913">
    <property type="entry name" value="dTDP_dehydrorham_reduct"/>
</dbReference>
<dbReference type="Pfam" id="PF04321">
    <property type="entry name" value="RmlD_sub_bind"/>
    <property type="match status" value="1"/>
</dbReference>
<keyword evidence="6 8" id="KW-0560">Oxidoreductase</keyword>
<feature type="domain" description="RmlD-like substrate binding" evidence="7">
    <location>
        <begin position="4"/>
        <end position="283"/>
    </location>
</feature>
<dbReference type="EC" id="1.1.1.133" evidence="3 6"/>
<dbReference type="GO" id="GO:0005829">
    <property type="term" value="C:cytosol"/>
    <property type="evidence" value="ECO:0007669"/>
    <property type="project" value="TreeGrafter"/>
</dbReference>
<dbReference type="Gene3D" id="3.90.25.10">
    <property type="entry name" value="UDP-galactose 4-epimerase, domain 1"/>
    <property type="match status" value="1"/>
</dbReference>
<dbReference type="PANTHER" id="PTHR10491:SF4">
    <property type="entry name" value="METHIONINE ADENOSYLTRANSFERASE 2 SUBUNIT BETA"/>
    <property type="match status" value="1"/>
</dbReference>
<evidence type="ECO:0000256" key="5">
    <source>
        <dbReference type="ARBA" id="ARBA00048200"/>
    </source>
</evidence>
<comment type="caution">
    <text evidence="8">The sequence shown here is derived from an EMBL/GenBank/DDBJ whole genome shotgun (WGS) entry which is preliminary data.</text>
</comment>
<dbReference type="PANTHER" id="PTHR10491">
    <property type="entry name" value="DTDP-4-DEHYDRORHAMNOSE REDUCTASE"/>
    <property type="match status" value="1"/>
</dbReference>
<comment type="similarity">
    <text evidence="2 6">Belongs to the dTDP-4-dehydrorhamnose reductase family.</text>
</comment>
<dbReference type="EMBL" id="JAOTPL010000024">
    <property type="protein sequence ID" value="MCU7695366.1"/>
    <property type="molecule type" value="Genomic_DNA"/>
</dbReference>
<evidence type="ECO:0000256" key="3">
    <source>
        <dbReference type="ARBA" id="ARBA00012929"/>
    </source>
</evidence>
<comment type="pathway">
    <text evidence="1 6">Carbohydrate biosynthesis; dTDP-L-rhamnose biosynthesis.</text>
</comment>
<keyword evidence="9" id="KW-1185">Reference proteome</keyword>
<dbReference type="Proteomes" id="UP001209317">
    <property type="component" value="Unassembled WGS sequence"/>
</dbReference>
<name>A0AAE3LNV8_9BACT</name>
<gene>
    <name evidence="8" type="primary">rfbD</name>
    <name evidence="8" type="ORF">OD355_12635</name>
</gene>
<dbReference type="NCBIfam" id="TIGR01214">
    <property type="entry name" value="rmlD"/>
    <property type="match status" value="1"/>
</dbReference>
<dbReference type="GO" id="GO:0019305">
    <property type="term" value="P:dTDP-rhamnose biosynthetic process"/>
    <property type="evidence" value="ECO:0007669"/>
    <property type="project" value="TreeGrafter"/>
</dbReference>
<sequence>MKPTILITGRDGQLGSELQLLHFSYPQYRWVFVDRDEMDLSSKDSIDAVFEEYKPAYFISCGAYTAVDKAETDRDMAEKINATAVGIIADNCKNNDTVLIHISTDYVFDGNGKTPYKPDEPTDPLNYYGLTKRDGEVLAFEKNPKTIVIRTAWVYSSFGANFVKTMLRLMSEREEISVVSDQVGTPTYARDLAKAIIKIILSDNKIYGTYHFTNEGIISWYDFAEEIKNIAGLTCRVNAIPSSQFPTPAKRPYYSVLDKTKIVEDYDVVLKDWKESLRNCMQILAPVT</sequence>
<keyword evidence="6" id="KW-0521">NADP</keyword>
<dbReference type="RefSeq" id="WP_263038854.1">
    <property type="nucleotide sequence ID" value="NZ_JAOTPL010000024.1"/>
</dbReference>
<dbReference type="InterPro" id="IPR036291">
    <property type="entry name" value="NAD(P)-bd_dom_sf"/>
</dbReference>
<evidence type="ECO:0000259" key="7">
    <source>
        <dbReference type="Pfam" id="PF04321"/>
    </source>
</evidence>
<dbReference type="SUPFAM" id="SSF51735">
    <property type="entry name" value="NAD(P)-binding Rossmann-fold domains"/>
    <property type="match status" value="1"/>
</dbReference>
<organism evidence="8 9">
    <name type="scientific">Haoranjiania flava</name>
    <dbReference type="NCBI Taxonomy" id="1856322"/>
    <lineage>
        <taxon>Bacteria</taxon>
        <taxon>Pseudomonadati</taxon>
        <taxon>Bacteroidota</taxon>
        <taxon>Chitinophagia</taxon>
        <taxon>Chitinophagales</taxon>
        <taxon>Chitinophagaceae</taxon>
        <taxon>Haoranjiania</taxon>
    </lineage>
</organism>
<reference evidence="8" key="1">
    <citation type="submission" date="2022-10" db="EMBL/GenBank/DDBJ databases">
        <authorList>
            <person name="Kim H.S."/>
            <person name="Kim J.-S."/>
            <person name="Suh M.K."/>
            <person name="Eom M.K."/>
            <person name="Lee J.-S."/>
        </authorList>
    </citation>
    <scope>NUCLEOTIDE SEQUENCE</scope>
    <source>
        <strain evidence="8">LIP-5</strain>
    </source>
</reference>
<dbReference type="AlphaFoldDB" id="A0AAE3LNV8"/>
<dbReference type="Gene3D" id="3.40.50.720">
    <property type="entry name" value="NAD(P)-binding Rossmann-like Domain"/>
    <property type="match status" value="1"/>
</dbReference>
<comment type="function">
    <text evidence="6">Catalyzes the reduction of dTDP-6-deoxy-L-lyxo-4-hexulose to yield dTDP-L-rhamnose.</text>
</comment>
<evidence type="ECO:0000256" key="2">
    <source>
        <dbReference type="ARBA" id="ARBA00010944"/>
    </source>
</evidence>
<accession>A0AAE3LNV8</accession>
<evidence type="ECO:0000256" key="4">
    <source>
        <dbReference type="ARBA" id="ARBA00017099"/>
    </source>
</evidence>
<evidence type="ECO:0000256" key="1">
    <source>
        <dbReference type="ARBA" id="ARBA00004781"/>
    </source>
</evidence>
<dbReference type="GO" id="GO:0008831">
    <property type="term" value="F:dTDP-4-dehydrorhamnose reductase activity"/>
    <property type="evidence" value="ECO:0007669"/>
    <property type="project" value="UniProtKB-EC"/>
</dbReference>
<evidence type="ECO:0000313" key="9">
    <source>
        <dbReference type="Proteomes" id="UP001209317"/>
    </source>
</evidence>
<comment type="catalytic activity">
    <reaction evidence="5">
        <text>dTDP-beta-L-rhamnose + NADP(+) = dTDP-4-dehydro-beta-L-rhamnose + NADPH + H(+)</text>
        <dbReference type="Rhea" id="RHEA:21796"/>
        <dbReference type="ChEBI" id="CHEBI:15378"/>
        <dbReference type="ChEBI" id="CHEBI:57510"/>
        <dbReference type="ChEBI" id="CHEBI:57783"/>
        <dbReference type="ChEBI" id="CHEBI:58349"/>
        <dbReference type="ChEBI" id="CHEBI:62830"/>
        <dbReference type="EC" id="1.1.1.133"/>
    </reaction>
</comment>
<dbReference type="CDD" id="cd05254">
    <property type="entry name" value="dTDP_HR_like_SDR_e"/>
    <property type="match status" value="1"/>
</dbReference>
<evidence type="ECO:0000256" key="6">
    <source>
        <dbReference type="RuleBase" id="RU364082"/>
    </source>
</evidence>